<dbReference type="EMBL" id="VIEB01000047">
    <property type="protein sequence ID" value="TQE10137.1"/>
    <property type="molecule type" value="Genomic_DNA"/>
</dbReference>
<gene>
    <name evidence="1" type="ORF">C1H46_004240</name>
</gene>
<accession>A0A540NGH0</accession>
<name>A0A540NGH0_MALBA</name>
<organism evidence="1 2">
    <name type="scientific">Malus baccata</name>
    <name type="common">Siberian crab apple</name>
    <name type="synonym">Pyrus baccata</name>
    <dbReference type="NCBI Taxonomy" id="106549"/>
    <lineage>
        <taxon>Eukaryota</taxon>
        <taxon>Viridiplantae</taxon>
        <taxon>Streptophyta</taxon>
        <taxon>Embryophyta</taxon>
        <taxon>Tracheophyta</taxon>
        <taxon>Spermatophyta</taxon>
        <taxon>Magnoliopsida</taxon>
        <taxon>eudicotyledons</taxon>
        <taxon>Gunneridae</taxon>
        <taxon>Pentapetalae</taxon>
        <taxon>rosids</taxon>
        <taxon>fabids</taxon>
        <taxon>Rosales</taxon>
        <taxon>Rosaceae</taxon>
        <taxon>Amygdaloideae</taxon>
        <taxon>Maleae</taxon>
        <taxon>Malus</taxon>
    </lineage>
</organism>
<keyword evidence="2" id="KW-1185">Reference proteome</keyword>
<dbReference type="AlphaFoldDB" id="A0A540NGH0"/>
<sequence length="77" mass="8875">MDVHLPRPISFRSAVNFQYNLLRSFKNVCRVSVITLARVFTTPPPSLCLPMLALLFVVNPQTSFNFWLRSAQHLWLG</sequence>
<evidence type="ECO:0000313" key="2">
    <source>
        <dbReference type="Proteomes" id="UP000315295"/>
    </source>
</evidence>
<reference evidence="1 2" key="1">
    <citation type="journal article" date="2019" name="G3 (Bethesda)">
        <title>Sequencing of a Wild Apple (Malus baccata) Genome Unravels the Differences Between Cultivated and Wild Apple Species Regarding Disease Resistance and Cold Tolerance.</title>
        <authorList>
            <person name="Chen X."/>
        </authorList>
    </citation>
    <scope>NUCLEOTIDE SEQUENCE [LARGE SCALE GENOMIC DNA]</scope>
    <source>
        <strain evidence="2">cv. Shandingzi</strain>
        <tissue evidence="1">Leaves</tissue>
    </source>
</reference>
<protein>
    <submittedName>
        <fullName evidence="1">Uncharacterized protein</fullName>
    </submittedName>
</protein>
<evidence type="ECO:0000313" key="1">
    <source>
        <dbReference type="EMBL" id="TQE10137.1"/>
    </source>
</evidence>
<comment type="caution">
    <text evidence="1">The sequence shown here is derived from an EMBL/GenBank/DDBJ whole genome shotgun (WGS) entry which is preliminary data.</text>
</comment>
<proteinExistence type="predicted"/>
<dbReference type="Proteomes" id="UP000315295">
    <property type="component" value="Unassembled WGS sequence"/>
</dbReference>